<gene>
    <name evidence="2" type="ORF">bsdtb5_40150</name>
</gene>
<dbReference type="EMBL" id="AP024169">
    <property type="protein sequence ID" value="BCN32720.1"/>
    <property type="molecule type" value="Genomic_DNA"/>
</dbReference>
<sequence>MYSSTNERGSYKDVTNREHQKNTSYTIIGNHDKIIAMNGLLLIGYSFLILRNL</sequence>
<dbReference type="KEGG" id="ahb:bsdtb5_40150"/>
<reference evidence="2" key="1">
    <citation type="submission" date="2020-11" db="EMBL/GenBank/DDBJ databases">
        <title>Draft genome sequencing of a Lachnospiraceae strain isolated from anoxic soil subjected to BSD treatment.</title>
        <authorList>
            <person name="Uek A."/>
            <person name="Tonouchi A."/>
        </authorList>
    </citation>
    <scope>NUCLEOTIDE SEQUENCE [LARGE SCALE GENOMIC DNA]</scope>
    <source>
        <strain evidence="2">TB5</strain>
    </source>
</reference>
<name>A0A7R7EQ70_9FIRM</name>
<evidence type="ECO:0000313" key="2">
    <source>
        <dbReference type="EMBL" id="BCN32720.1"/>
    </source>
</evidence>
<feature type="transmembrane region" description="Helical" evidence="1">
    <location>
        <begin position="34"/>
        <end position="50"/>
    </location>
</feature>
<accession>A0A7R7EQ70</accession>
<keyword evidence="1" id="KW-0472">Membrane</keyword>
<keyword evidence="1" id="KW-1133">Transmembrane helix</keyword>
<keyword evidence="3" id="KW-1185">Reference proteome</keyword>
<proteinExistence type="predicted"/>
<keyword evidence="1" id="KW-0812">Transmembrane</keyword>
<protein>
    <submittedName>
        <fullName evidence="2">Uncharacterized protein</fullName>
    </submittedName>
</protein>
<evidence type="ECO:0000256" key="1">
    <source>
        <dbReference type="SAM" id="Phobius"/>
    </source>
</evidence>
<dbReference type="AlphaFoldDB" id="A0A7R7EQ70"/>
<evidence type="ECO:0000313" key="3">
    <source>
        <dbReference type="Proteomes" id="UP000595897"/>
    </source>
</evidence>
<dbReference type="Proteomes" id="UP000595897">
    <property type="component" value="Chromosome"/>
</dbReference>
<organism evidence="2 3">
    <name type="scientific">Anaeromicropila herbilytica</name>
    <dbReference type="NCBI Taxonomy" id="2785025"/>
    <lineage>
        <taxon>Bacteria</taxon>
        <taxon>Bacillati</taxon>
        <taxon>Bacillota</taxon>
        <taxon>Clostridia</taxon>
        <taxon>Lachnospirales</taxon>
        <taxon>Lachnospiraceae</taxon>
        <taxon>Anaeromicropila</taxon>
    </lineage>
</organism>